<dbReference type="PANTHER" id="PTHR45920">
    <property type="entry name" value="FORMIN HOMOLOGY 2 DOMAIN CONTAINING, ISOFORM I"/>
    <property type="match status" value="1"/>
</dbReference>
<sequence>MDVDEPPSKSARSETANLSSYDTVPTFLRGRLEAPKDKQAAGPIVPILRRRDSEKEKELERAREVEDHWRDRITSRPAIERRPRFLERDSYMERERSWSPEYATRSRSRSRERVSSFPSRQRAGLEFASTYLERSRAKRAVSPPRFSSSTNNRTKNRGYYSSDNSDSDEDERPDVRSRERRRRGNESGERRGRRNETKRTRNMDGAPYSTNAATGPQEVLSSNRVNAIWDPSQQSDLTIHLKLPVQENLDDKIDEFCRLRRLGDFTSARKFFAQELADQDDNPYVLVQYAEMLLEQGDYATLAKLNGHELFAPGGRLLDSKEGSLLCLYWHMIQVERSRYSPPMPWQSLRGIFPALRWLHDSLVSTGQNPMSSTQIRMLALFLMMTTATVNACIQADWLRRQLSNIFPASFYRRLYIDLLREGRIWDFHDIFIAKLLTDSPEEAIRVFLGSTSDTPSMQAVLDDWTASSGKTNDSLTLLALLDMVLRIGLSPKTMEFANPLALVIMESHPDAMASQIFVQWMFQRVRLALIQCKHEQGGHHERLVAAPGIYLEWDYRVPAYIPVGNENPGWGNVDVPVEYQDLTKSMLSHGKRLGNYHLQAEALGKLIGMSQDPEKELMELCTLQKSVQGDISGYSHTLISSYLVLAAGASADELRKNLREICFNPADCLTTEDKWLASMLLYSMERNAGDADEILSKAFHHSIYLREENLAEFDEKMPELRVKRLKYLRNNINDHVERRQAEYGQLAKYRERAAMDFPEFDELDTEEYIGGHEDAPVVERERVVIERRSSERLRRENTISRRQDIDESEYDSESRKHKTMMEKPRRQFDGHGSEKSKKRWEKEKAKEEMKRDEEMKREEEMKRDEERVKELERTLRRIKELRMQKTQEEADKEKKEKREKEVQEERKRALEALESLRTEELLKRKQTAVEELRREEVERRRLEILERAARDEEEKLAAERQRREEVEKRLAQKWHEAHDDPDETKSAPEPRTRGFRRPDSPGSADSLELPDAPDPPGSGRSSPIYKRGRRHKPALRVKRVLVRPVIVQIDRLSPLSSPSASPPGSPRSESGDSNSSDAPSFHGAHRPMQLDPVYEEVSEEDANGQSHRAYVEELDDSDDPTGPSPGITQAPGATDPKKGKSKRGSDWESYDDGWDSKKGKSKRGRNEEGWGAAWEDLEKKEVGDQTLGTAAKETNGHANQQNGKTEDASGEAHAGPSSKVKEN</sequence>
<keyword evidence="3" id="KW-1185">Reference proteome</keyword>
<dbReference type="EMBL" id="JAPCWZ010000004">
    <property type="protein sequence ID" value="KAK8868468.1"/>
    <property type="molecule type" value="Genomic_DNA"/>
</dbReference>
<feature type="compositionally biased region" description="Acidic residues" evidence="1">
    <location>
        <begin position="1094"/>
        <end position="1103"/>
    </location>
</feature>
<feature type="compositionally biased region" description="Basic and acidic residues" evidence="1">
    <location>
        <begin position="1136"/>
        <end position="1147"/>
    </location>
</feature>
<feature type="region of interest" description="Disordered" evidence="1">
    <location>
        <begin position="1"/>
        <end position="121"/>
    </location>
</feature>
<name>A0ABR2IUG7_9PEZI</name>
<gene>
    <name evidence="2" type="ORF">PGQ11_007046</name>
</gene>
<proteinExistence type="predicted"/>
<feature type="compositionally biased region" description="Polar residues" evidence="1">
    <location>
        <begin position="13"/>
        <end position="23"/>
    </location>
</feature>
<organism evidence="2 3">
    <name type="scientific">Apiospora arundinis</name>
    <dbReference type="NCBI Taxonomy" id="335852"/>
    <lineage>
        <taxon>Eukaryota</taxon>
        <taxon>Fungi</taxon>
        <taxon>Dikarya</taxon>
        <taxon>Ascomycota</taxon>
        <taxon>Pezizomycotina</taxon>
        <taxon>Sordariomycetes</taxon>
        <taxon>Xylariomycetidae</taxon>
        <taxon>Amphisphaeriales</taxon>
        <taxon>Apiosporaceae</taxon>
        <taxon>Apiospora</taxon>
    </lineage>
</organism>
<reference evidence="2 3" key="1">
    <citation type="journal article" date="2024" name="IMA Fungus">
        <title>Apiospora arundinis, a panoply of carbohydrate-active enzymes and secondary metabolites.</title>
        <authorList>
            <person name="Sorensen T."/>
            <person name="Petersen C."/>
            <person name="Muurmann A.T."/>
            <person name="Christiansen J.V."/>
            <person name="Brundto M.L."/>
            <person name="Overgaard C.K."/>
            <person name="Boysen A.T."/>
            <person name="Wollenberg R.D."/>
            <person name="Larsen T.O."/>
            <person name="Sorensen J.L."/>
            <person name="Nielsen K.L."/>
            <person name="Sondergaard T.E."/>
        </authorList>
    </citation>
    <scope>NUCLEOTIDE SEQUENCE [LARGE SCALE GENOMIC DNA]</scope>
    <source>
        <strain evidence="2 3">AAU 773</strain>
    </source>
</reference>
<feature type="compositionally biased region" description="Basic and acidic residues" evidence="1">
    <location>
        <begin position="820"/>
        <end position="870"/>
    </location>
</feature>
<feature type="region of interest" description="Disordered" evidence="1">
    <location>
        <begin position="805"/>
        <end position="870"/>
    </location>
</feature>
<evidence type="ECO:0000313" key="3">
    <source>
        <dbReference type="Proteomes" id="UP001390339"/>
    </source>
</evidence>
<feature type="compositionally biased region" description="Basic and acidic residues" evidence="1">
    <location>
        <begin position="184"/>
        <end position="202"/>
    </location>
</feature>
<feature type="region of interest" description="Disordered" evidence="1">
    <location>
        <begin position="134"/>
        <end position="217"/>
    </location>
</feature>
<feature type="compositionally biased region" description="Basic and acidic residues" evidence="1">
    <location>
        <begin position="1155"/>
        <end position="1169"/>
    </location>
</feature>
<evidence type="ECO:0000256" key="1">
    <source>
        <dbReference type="SAM" id="MobiDB-lite"/>
    </source>
</evidence>
<feature type="compositionally biased region" description="Basic and acidic residues" evidence="1">
    <location>
        <begin position="30"/>
        <end position="39"/>
    </location>
</feature>
<protein>
    <submittedName>
        <fullName evidence="2">Uncharacterized protein</fullName>
    </submittedName>
</protein>
<accession>A0ABR2IUG7</accession>
<feature type="compositionally biased region" description="Basic residues" evidence="1">
    <location>
        <begin position="1027"/>
        <end position="1042"/>
    </location>
</feature>
<comment type="caution">
    <text evidence="2">The sequence shown here is derived from an EMBL/GenBank/DDBJ whole genome shotgun (WGS) entry which is preliminary data.</text>
</comment>
<feature type="compositionally biased region" description="Low complexity" evidence="1">
    <location>
        <begin position="1051"/>
        <end position="1060"/>
    </location>
</feature>
<feature type="region of interest" description="Disordered" evidence="1">
    <location>
        <begin position="883"/>
        <end position="908"/>
    </location>
</feature>
<dbReference type="Proteomes" id="UP001390339">
    <property type="component" value="Unassembled WGS sequence"/>
</dbReference>
<feature type="compositionally biased region" description="Basic and acidic residues" evidence="1">
    <location>
        <begin position="949"/>
        <end position="1000"/>
    </location>
</feature>
<feature type="region of interest" description="Disordered" evidence="1">
    <location>
        <begin position="949"/>
        <end position="1224"/>
    </location>
</feature>
<feature type="compositionally biased region" description="Polar residues" evidence="1">
    <location>
        <begin position="208"/>
        <end position="217"/>
    </location>
</feature>
<feature type="compositionally biased region" description="Basic and acidic residues" evidence="1">
    <location>
        <begin position="49"/>
        <end position="98"/>
    </location>
</feature>
<evidence type="ECO:0000313" key="2">
    <source>
        <dbReference type="EMBL" id="KAK8868468.1"/>
    </source>
</evidence>
<dbReference type="PANTHER" id="PTHR45920:SF7">
    <property type="entry name" value="FORMIN-G"/>
    <property type="match status" value="1"/>
</dbReference>